<dbReference type="RefSeq" id="WP_138853040.1">
    <property type="nucleotide sequence ID" value="NZ_CP040710.1"/>
</dbReference>
<proteinExistence type="predicted"/>
<evidence type="ECO:0000313" key="3">
    <source>
        <dbReference type="Proteomes" id="UP000310017"/>
    </source>
</evidence>
<dbReference type="GO" id="GO:0016209">
    <property type="term" value="F:antioxidant activity"/>
    <property type="evidence" value="ECO:0007669"/>
    <property type="project" value="InterPro"/>
</dbReference>
<evidence type="ECO:0000259" key="1">
    <source>
        <dbReference type="PROSITE" id="PS51352"/>
    </source>
</evidence>
<dbReference type="OrthoDB" id="9815205at2"/>
<accession>A0A5B7SPT5</accession>
<dbReference type="Pfam" id="PF00578">
    <property type="entry name" value="AhpC-TSA"/>
    <property type="match status" value="1"/>
</dbReference>
<dbReference type="InterPro" id="IPR036249">
    <property type="entry name" value="Thioredoxin-like_sf"/>
</dbReference>
<dbReference type="PANTHER" id="PTHR42852:SF17">
    <property type="entry name" value="THIOREDOXIN-LIKE PROTEIN HI_1115"/>
    <property type="match status" value="1"/>
</dbReference>
<evidence type="ECO:0000313" key="2">
    <source>
        <dbReference type="EMBL" id="QCX00695.1"/>
    </source>
</evidence>
<dbReference type="PROSITE" id="PS51352">
    <property type="entry name" value="THIOREDOXIN_2"/>
    <property type="match status" value="1"/>
</dbReference>
<keyword evidence="3" id="KW-1185">Reference proteome</keyword>
<dbReference type="InterPro" id="IPR050553">
    <property type="entry name" value="Thioredoxin_ResA/DsbE_sf"/>
</dbReference>
<dbReference type="PROSITE" id="PS51257">
    <property type="entry name" value="PROKAR_LIPOPROTEIN"/>
    <property type="match status" value="1"/>
</dbReference>
<dbReference type="PANTHER" id="PTHR42852">
    <property type="entry name" value="THIOL:DISULFIDE INTERCHANGE PROTEIN DSBE"/>
    <property type="match status" value="1"/>
</dbReference>
<protein>
    <submittedName>
        <fullName evidence="2">Redoxin domain-containing protein</fullName>
    </submittedName>
</protein>
<dbReference type="KEGG" id="asag:FGM00_11475"/>
<dbReference type="Gene3D" id="3.40.30.10">
    <property type="entry name" value="Glutaredoxin"/>
    <property type="match status" value="1"/>
</dbReference>
<sequence length="185" mass="21544">MKKSSFFTLLIIAFVLACFLTPLGDFFKVRLNRIFAASPAIIELENCGKIDSYNWKLKDGKWDFFNFNKSKGNVVFINFWASWHLPSRAQFKEIETLYEQYGDRVDFYLITDEEREPAEEFLNKNKYNLPITYQIIGEPAPLPLLPPPGCYLLDKNGYIRIHQTDISDWTNGKVTDVIDEILAEK</sequence>
<dbReference type="GO" id="GO:0016491">
    <property type="term" value="F:oxidoreductase activity"/>
    <property type="evidence" value="ECO:0007669"/>
    <property type="project" value="InterPro"/>
</dbReference>
<organism evidence="2 3">
    <name type="scientific">Aggregatimonas sangjinii</name>
    <dbReference type="NCBI Taxonomy" id="2583587"/>
    <lineage>
        <taxon>Bacteria</taxon>
        <taxon>Pseudomonadati</taxon>
        <taxon>Bacteroidota</taxon>
        <taxon>Flavobacteriia</taxon>
        <taxon>Flavobacteriales</taxon>
        <taxon>Flavobacteriaceae</taxon>
        <taxon>Aggregatimonas</taxon>
    </lineage>
</organism>
<name>A0A5B7SPT5_9FLAO</name>
<reference evidence="2 3" key="1">
    <citation type="submission" date="2019-05" db="EMBL/GenBank/DDBJ databases">
        <title>Genome sequencing of F202Z8.</title>
        <authorList>
            <person name="Kwon Y.M."/>
        </authorList>
    </citation>
    <scope>NUCLEOTIDE SEQUENCE [LARGE SCALE GENOMIC DNA]</scope>
    <source>
        <strain evidence="2 3">F202Z8</strain>
    </source>
</reference>
<gene>
    <name evidence="2" type="ORF">FGM00_11475</name>
</gene>
<dbReference type="InterPro" id="IPR013766">
    <property type="entry name" value="Thioredoxin_domain"/>
</dbReference>
<dbReference type="AlphaFoldDB" id="A0A5B7SPT5"/>
<dbReference type="Proteomes" id="UP000310017">
    <property type="component" value="Chromosome"/>
</dbReference>
<dbReference type="EMBL" id="CP040710">
    <property type="protein sequence ID" value="QCX00695.1"/>
    <property type="molecule type" value="Genomic_DNA"/>
</dbReference>
<dbReference type="InterPro" id="IPR000866">
    <property type="entry name" value="AhpC/TSA"/>
</dbReference>
<dbReference type="SUPFAM" id="SSF52833">
    <property type="entry name" value="Thioredoxin-like"/>
    <property type="match status" value="1"/>
</dbReference>
<feature type="domain" description="Thioredoxin" evidence="1">
    <location>
        <begin position="32"/>
        <end position="185"/>
    </location>
</feature>